<gene>
    <name evidence="1" type="ORF">GCM10007423_39940</name>
</gene>
<accession>A0ABQ1YYD5</accession>
<protein>
    <submittedName>
        <fullName evidence="1">Uncharacterized protein</fullName>
    </submittedName>
</protein>
<name>A0ABQ1YYD5_9BACT</name>
<evidence type="ECO:0000313" key="1">
    <source>
        <dbReference type="EMBL" id="GGH42939.1"/>
    </source>
</evidence>
<keyword evidence="2" id="KW-1185">Reference proteome</keyword>
<organism evidence="1 2">
    <name type="scientific">Dyadobacter endophyticus</name>
    <dbReference type="NCBI Taxonomy" id="1749036"/>
    <lineage>
        <taxon>Bacteria</taxon>
        <taxon>Pseudomonadati</taxon>
        <taxon>Bacteroidota</taxon>
        <taxon>Cytophagia</taxon>
        <taxon>Cytophagales</taxon>
        <taxon>Spirosomataceae</taxon>
        <taxon>Dyadobacter</taxon>
    </lineage>
</organism>
<reference evidence="2" key="1">
    <citation type="journal article" date="2019" name="Int. J. Syst. Evol. Microbiol.">
        <title>The Global Catalogue of Microorganisms (GCM) 10K type strain sequencing project: providing services to taxonomists for standard genome sequencing and annotation.</title>
        <authorList>
            <consortium name="The Broad Institute Genomics Platform"/>
            <consortium name="The Broad Institute Genome Sequencing Center for Infectious Disease"/>
            <person name="Wu L."/>
            <person name="Ma J."/>
        </authorList>
    </citation>
    <scope>NUCLEOTIDE SEQUENCE [LARGE SCALE GENOMIC DNA]</scope>
    <source>
        <strain evidence="2">CGMCC 1.15288</strain>
    </source>
</reference>
<comment type="caution">
    <text evidence="1">The sequence shown here is derived from an EMBL/GenBank/DDBJ whole genome shotgun (WGS) entry which is preliminary data.</text>
</comment>
<proteinExistence type="predicted"/>
<evidence type="ECO:0000313" key="2">
    <source>
        <dbReference type="Proteomes" id="UP000600214"/>
    </source>
</evidence>
<dbReference type="EMBL" id="BMIA01000003">
    <property type="protein sequence ID" value="GGH42939.1"/>
    <property type="molecule type" value="Genomic_DNA"/>
</dbReference>
<dbReference type="Proteomes" id="UP000600214">
    <property type="component" value="Unassembled WGS sequence"/>
</dbReference>
<sequence>MHPQLQFALDCGYVEPVKIATESNPEGEPLIINGHNYFVYTNKGEKLTQSRLYAFSDFLDESNRFVAKKEDLHAGMQLIDEVLTEALMVVNTEPKDCLDLIMQAKYRAQTIKQRLNIGASIERIWEISAIWFLRDDDDPEINDPMINQKKVADFKTRQELIGFFQRWAKNVWNPLPVSLDTSLLNAIRDLNLSEILQNQIFTQSQSGVYSKISSELRDSLNSQTETWANVNDTLEHLPTSSIN</sequence>
<dbReference type="RefSeq" id="WP_188935407.1">
    <property type="nucleotide sequence ID" value="NZ_BMIA01000003.1"/>
</dbReference>